<name>A0A8H4ET91_GIGMA</name>
<accession>A0A8H4ET91</accession>
<dbReference type="Proteomes" id="UP000439903">
    <property type="component" value="Unassembled WGS sequence"/>
</dbReference>
<evidence type="ECO:0000313" key="2">
    <source>
        <dbReference type="Proteomes" id="UP000439903"/>
    </source>
</evidence>
<dbReference type="OrthoDB" id="2484139at2759"/>
<dbReference type="EMBL" id="WTPW01000080">
    <property type="protein sequence ID" value="KAF0550864.1"/>
    <property type="molecule type" value="Genomic_DNA"/>
</dbReference>
<dbReference type="AlphaFoldDB" id="A0A8H4ET91"/>
<protein>
    <submittedName>
        <fullName evidence="1">Uncharacterized protein</fullName>
    </submittedName>
</protein>
<organism evidence="1 2">
    <name type="scientific">Gigaspora margarita</name>
    <dbReference type="NCBI Taxonomy" id="4874"/>
    <lineage>
        <taxon>Eukaryota</taxon>
        <taxon>Fungi</taxon>
        <taxon>Fungi incertae sedis</taxon>
        <taxon>Mucoromycota</taxon>
        <taxon>Glomeromycotina</taxon>
        <taxon>Glomeromycetes</taxon>
        <taxon>Diversisporales</taxon>
        <taxon>Gigasporaceae</taxon>
        <taxon>Gigaspora</taxon>
    </lineage>
</organism>
<comment type="caution">
    <text evidence="1">The sequence shown here is derived from an EMBL/GenBank/DDBJ whole genome shotgun (WGS) entry which is preliminary data.</text>
</comment>
<sequence length="98" mass="11156">MDNSISSSTDKRKSGETLKDFLIELGKFEKNSENIPREINNALNYIIGVCNIENVFKSLPDYFINVLSLTVELDSEVVWEISKDNLFDINNASIRPNN</sequence>
<gene>
    <name evidence="1" type="ORF">F8M41_023858</name>
</gene>
<keyword evidence="2" id="KW-1185">Reference proteome</keyword>
<evidence type="ECO:0000313" key="1">
    <source>
        <dbReference type="EMBL" id="KAF0550864.1"/>
    </source>
</evidence>
<proteinExistence type="predicted"/>
<reference evidence="1 2" key="1">
    <citation type="journal article" date="2019" name="Environ. Microbiol.">
        <title>At the nexus of three kingdoms: the genome of the mycorrhizal fungus Gigaspora margarita provides insights into plant, endobacterial and fungal interactions.</title>
        <authorList>
            <person name="Venice F."/>
            <person name="Ghignone S."/>
            <person name="Salvioli di Fossalunga A."/>
            <person name="Amselem J."/>
            <person name="Novero M."/>
            <person name="Xianan X."/>
            <person name="Sedzielewska Toro K."/>
            <person name="Morin E."/>
            <person name="Lipzen A."/>
            <person name="Grigoriev I.V."/>
            <person name="Henrissat B."/>
            <person name="Martin F.M."/>
            <person name="Bonfante P."/>
        </authorList>
    </citation>
    <scope>NUCLEOTIDE SEQUENCE [LARGE SCALE GENOMIC DNA]</scope>
    <source>
        <strain evidence="1 2">BEG34</strain>
    </source>
</reference>